<name>A0A1H1V359_9FLAO</name>
<evidence type="ECO:0000313" key="3">
    <source>
        <dbReference type="Proteomes" id="UP000198963"/>
    </source>
</evidence>
<gene>
    <name evidence="2" type="ORF">SAMN04489797_2434</name>
</gene>
<dbReference type="InterPro" id="IPR025380">
    <property type="entry name" value="DUF4369"/>
</dbReference>
<dbReference type="STRING" id="1249933.SAMN04489797_2434"/>
<dbReference type="RefSeq" id="WP_092446949.1">
    <property type="nucleotide sequence ID" value="NZ_LT629774.1"/>
</dbReference>
<feature type="domain" description="DUF4369" evidence="1">
    <location>
        <begin position="28"/>
        <end position="125"/>
    </location>
</feature>
<accession>A0A1H1V359</accession>
<evidence type="ECO:0000313" key="2">
    <source>
        <dbReference type="EMBL" id="SDS79152.1"/>
    </source>
</evidence>
<keyword evidence="3" id="KW-1185">Reference proteome</keyword>
<dbReference type="Proteomes" id="UP000198963">
    <property type="component" value="Chromosome I"/>
</dbReference>
<reference evidence="2 3" key="1">
    <citation type="submission" date="2016-10" db="EMBL/GenBank/DDBJ databases">
        <authorList>
            <person name="Varghese N."/>
            <person name="Submissions S."/>
        </authorList>
    </citation>
    <scope>NUCLEOTIDE SEQUENCE [LARGE SCALE GENOMIC DNA]</scope>
    <source>
        <strain evidence="2 3">RHA_55</strain>
    </source>
</reference>
<dbReference type="PROSITE" id="PS51257">
    <property type="entry name" value="PROKAR_LIPOPROTEIN"/>
    <property type="match status" value="1"/>
</dbReference>
<proteinExistence type="predicted"/>
<dbReference type="EMBL" id="LT629774">
    <property type="protein sequence ID" value="SDS79152.1"/>
    <property type="molecule type" value="Genomic_DNA"/>
</dbReference>
<sequence length="236" mass="26566">MTTLNKVFSLIILLTLTVSCGKDNDANFTLKGHIKGLKKGIVYLQKDGDSSIVDLDSMSITGQPEFTLHTNIEEPILLYLKLFKNDGEEHYIPFFADKGVTKINTTLNSFSYDSEITGSKHQELLEEYLGVMSKFNSQNLDIIEASFIAQQKNDSITLDSLDNLSNNIIKRKYAYTIQFAMNNKDNAIAPYLALYEAQHANPVYIDSIYNNLSLEVKNSLYGKKLGEVIARRKSSD</sequence>
<dbReference type="Pfam" id="PF14289">
    <property type="entry name" value="DUF4369"/>
    <property type="match status" value="1"/>
</dbReference>
<dbReference type="AlphaFoldDB" id="A0A1H1V359"/>
<organism evidence="2 3">
    <name type="scientific">Winogradskyella sediminis</name>
    <dbReference type="NCBI Taxonomy" id="1382466"/>
    <lineage>
        <taxon>Bacteria</taxon>
        <taxon>Pseudomonadati</taxon>
        <taxon>Bacteroidota</taxon>
        <taxon>Flavobacteriia</taxon>
        <taxon>Flavobacteriales</taxon>
        <taxon>Flavobacteriaceae</taxon>
        <taxon>Winogradskyella</taxon>
    </lineage>
</organism>
<protein>
    <recommendedName>
        <fullName evidence="1">DUF4369 domain-containing protein</fullName>
    </recommendedName>
</protein>
<evidence type="ECO:0000259" key="1">
    <source>
        <dbReference type="Pfam" id="PF14289"/>
    </source>
</evidence>